<evidence type="ECO:0000313" key="2">
    <source>
        <dbReference type="EMBL" id="TGL40202.1"/>
    </source>
</evidence>
<reference evidence="2" key="1">
    <citation type="submission" date="2018-10" db="EMBL/GenBank/DDBJ databases">
        <authorList>
            <person name="Vincent A.T."/>
            <person name="Schiettekatte O."/>
            <person name="Bourhy P."/>
            <person name="Veyrier F.J."/>
            <person name="Picardeau M."/>
        </authorList>
    </citation>
    <scope>NUCLEOTIDE SEQUENCE</scope>
    <source>
        <strain evidence="2">201702690</strain>
    </source>
</reference>
<proteinExistence type="predicted"/>
<dbReference type="AlphaFoldDB" id="A0A5F1ZTN4"/>
<sequence length="169" mass="19601">MIENEFEQINTRSKSIAKYGTGFLATLLIAFLSNCVSTQINDEFYRAYLTRDFNYPKDKVMQATLAALKTQKIGVEKIDLQKGVIVTERDAFYKQTTISGNQYYATAQSQVATHQYYLLVTGDKSRSTVQATRYRLWNNNIEQTHLNANWGKTNIWDPFFKEIQEKLEE</sequence>
<dbReference type="OrthoDB" id="344410at2"/>
<comment type="caution">
    <text evidence="1">The sequence shown here is derived from an EMBL/GenBank/DDBJ whole genome shotgun (WGS) entry which is preliminary data.</text>
</comment>
<name>A0A5F1ZTN4_9LEPT</name>
<protein>
    <submittedName>
        <fullName evidence="1">Uncharacterized protein</fullName>
    </submittedName>
</protein>
<keyword evidence="3" id="KW-1185">Reference proteome</keyword>
<gene>
    <name evidence="1" type="ORF">EHO57_04505</name>
    <name evidence="2" type="ORF">EHQ53_13610</name>
</gene>
<dbReference type="EMBL" id="RQGC01000008">
    <property type="protein sequence ID" value="TGL40202.1"/>
    <property type="molecule type" value="Genomic_DNA"/>
</dbReference>
<evidence type="ECO:0000313" key="1">
    <source>
        <dbReference type="EMBL" id="TGK02597.1"/>
    </source>
</evidence>
<organism evidence="1 4">
    <name type="scientific">Leptospira langatensis</name>
    <dbReference type="NCBI Taxonomy" id="2484983"/>
    <lineage>
        <taxon>Bacteria</taxon>
        <taxon>Pseudomonadati</taxon>
        <taxon>Spirochaetota</taxon>
        <taxon>Spirochaetia</taxon>
        <taxon>Leptospirales</taxon>
        <taxon>Leptospiraceae</taxon>
        <taxon>Leptospira</taxon>
    </lineage>
</organism>
<dbReference type="EMBL" id="RQER01000004">
    <property type="protein sequence ID" value="TGK02597.1"/>
    <property type="molecule type" value="Genomic_DNA"/>
</dbReference>
<dbReference type="RefSeq" id="WP_135646315.1">
    <property type="nucleotide sequence ID" value="NZ_RQER01000004.1"/>
</dbReference>
<dbReference type="Proteomes" id="UP000297946">
    <property type="component" value="Unassembled WGS sequence"/>
</dbReference>
<accession>A0A5F1ZTN4</accession>
<dbReference type="Proteomes" id="UP000297273">
    <property type="component" value="Unassembled WGS sequence"/>
</dbReference>
<evidence type="ECO:0000313" key="4">
    <source>
        <dbReference type="Proteomes" id="UP000297946"/>
    </source>
</evidence>
<reference evidence="3 4" key="2">
    <citation type="journal article" date="2019" name="PLoS Negl. Trop. Dis.">
        <title>Revisiting the worldwide diversity of Leptospira species in the environment.</title>
        <authorList>
            <person name="Vincent A.T."/>
            <person name="Schiettekatte O."/>
            <person name="Bourhy P."/>
            <person name="Veyrier F.J."/>
            <person name="Picardeau M."/>
        </authorList>
    </citation>
    <scope>NUCLEOTIDE SEQUENCE [LARGE SCALE GENOMIC DNA]</scope>
    <source>
        <strain evidence="3">201702690</strain>
        <strain evidence="1 4">SSW18</strain>
    </source>
</reference>
<evidence type="ECO:0000313" key="3">
    <source>
        <dbReference type="Proteomes" id="UP000297273"/>
    </source>
</evidence>